<accession>G2H0B8</accession>
<feature type="region of interest" description="Disordered" evidence="1">
    <location>
        <begin position="236"/>
        <end position="255"/>
    </location>
</feature>
<dbReference type="Proteomes" id="UP000004116">
    <property type="component" value="Unassembled WGS sequence"/>
</dbReference>
<organism evidence="2 3">
    <name type="scientific">Candidatus Regiella insecticola 5.15</name>
    <dbReference type="NCBI Taxonomy" id="1005043"/>
    <lineage>
        <taxon>Bacteria</taxon>
        <taxon>Pseudomonadati</taxon>
        <taxon>Pseudomonadota</taxon>
        <taxon>Gammaproteobacteria</taxon>
        <taxon>Enterobacterales</taxon>
        <taxon>Enterobacteriaceae</taxon>
        <taxon>aphid secondary symbionts</taxon>
        <taxon>Candidatus Regiella</taxon>
    </lineage>
</organism>
<evidence type="ECO:0000313" key="3">
    <source>
        <dbReference type="Proteomes" id="UP000004116"/>
    </source>
</evidence>
<keyword evidence="3" id="KW-1185">Reference proteome</keyword>
<reference evidence="2 3" key="1">
    <citation type="journal article" date="2012" name="Genome Res.">
        <title>Genomic basis of endosymbiont-conferred protection against an insect parasitoid.</title>
        <authorList>
            <person name="Hansen A.K."/>
            <person name="Vorburger C."/>
            <person name="Moran N.A."/>
        </authorList>
    </citation>
    <scope>NUCLEOTIDE SEQUENCE [LARGE SCALE GENOMIC DNA]</scope>
    <source>
        <strain evidence="3">R5.15</strain>
    </source>
</reference>
<gene>
    <name evidence="2" type="ORF">Rin_00014980</name>
</gene>
<dbReference type="EMBL" id="AGCA01000358">
    <property type="protein sequence ID" value="EGY28562.1"/>
    <property type="molecule type" value="Genomic_DNA"/>
</dbReference>
<dbReference type="AlphaFoldDB" id="G2H0B8"/>
<feature type="compositionally biased region" description="Basic and acidic residues" evidence="1">
    <location>
        <begin position="245"/>
        <end position="254"/>
    </location>
</feature>
<feature type="region of interest" description="Disordered" evidence="1">
    <location>
        <begin position="1"/>
        <end position="27"/>
    </location>
</feature>
<evidence type="ECO:0000256" key="1">
    <source>
        <dbReference type="SAM" id="MobiDB-lite"/>
    </source>
</evidence>
<proteinExistence type="predicted"/>
<protein>
    <submittedName>
        <fullName evidence="2">Uncharacterized protein</fullName>
    </submittedName>
</protein>
<comment type="caution">
    <text evidence="2">The sequence shown here is derived from an EMBL/GenBank/DDBJ whole genome shotgun (WGS) entry which is preliminary data.</text>
</comment>
<sequence>MSDIRHLCPDEEEAQQLDTNPLENEDQQAGELWTALRGEAILAVNDTKYRPFNNKAVNLSYFVNGGVIKAEPISVEEENVYLPAIRSLYRKVEGDSNGKDSHLPAIKYLYRCDLSEKKSSDDDTPLLDIRYLFSKSDENVSPSDSNPFYENYFPPERNPFDPSYRPPESNPVGRIRATLDSAKMTAMSHAIFGSPSPPELNPSEDDQQNMYMNLRHMHLRPEGEQNIRHMHIRHESEASTSYPGKENKPLEKNPVEQTGGLWQRIKGYLSSFWNYFRV</sequence>
<name>G2H0B8_9ENTR</name>
<evidence type="ECO:0000313" key="2">
    <source>
        <dbReference type="EMBL" id="EGY28562.1"/>
    </source>
</evidence>